<evidence type="ECO:0000256" key="4">
    <source>
        <dbReference type="ARBA" id="ARBA00023136"/>
    </source>
</evidence>
<feature type="transmembrane region" description="Helical" evidence="7">
    <location>
        <begin position="47"/>
        <end position="69"/>
    </location>
</feature>
<dbReference type="STRING" id="253628.A0A0D2ATW8"/>
<evidence type="ECO:0000313" key="9">
    <source>
        <dbReference type="EMBL" id="KIW02564.1"/>
    </source>
</evidence>
<feature type="transmembrane region" description="Helical" evidence="7">
    <location>
        <begin position="176"/>
        <end position="201"/>
    </location>
</feature>
<feature type="compositionally biased region" description="Polar residues" evidence="6">
    <location>
        <begin position="400"/>
        <end position="410"/>
    </location>
</feature>
<feature type="transmembrane region" description="Helical" evidence="7">
    <location>
        <begin position="213"/>
        <end position="233"/>
    </location>
</feature>
<keyword evidence="10" id="KW-1185">Reference proteome</keyword>
<feature type="region of interest" description="Disordered" evidence="6">
    <location>
        <begin position="400"/>
        <end position="422"/>
    </location>
</feature>
<evidence type="ECO:0000256" key="6">
    <source>
        <dbReference type="SAM" id="MobiDB-lite"/>
    </source>
</evidence>
<feature type="transmembrane region" description="Helical" evidence="7">
    <location>
        <begin position="89"/>
        <end position="116"/>
    </location>
</feature>
<dbReference type="HOGENOM" id="CLU_028200_0_3_1"/>
<dbReference type="GO" id="GO:0016020">
    <property type="term" value="C:membrane"/>
    <property type="evidence" value="ECO:0007669"/>
    <property type="project" value="UniProtKB-SubCell"/>
</dbReference>
<organism evidence="9 10">
    <name type="scientific">Verruconis gallopava</name>
    <dbReference type="NCBI Taxonomy" id="253628"/>
    <lineage>
        <taxon>Eukaryota</taxon>
        <taxon>Fungi</taxon>
        <taxon>Dikarya</taxon>
        <taxon>Ascomycota</taxon>
        <taxon>Pezizomycotina</taxon>
        <taxon>Dothideomycetes</taxon>
        <taxon>Pleosporomycetidae</taxon>
        <taxon>Venturiales</taxon>
        <taxon>Sympoventuriaceae</taxon>
        <taxon>Verruconis</taxon>
    </lineage>
</organism>
<protein>
    <recommendedName>
        <fullName evidence="8">Rhodopsin domain-containing protein</fullName>
    </recommendedName>
</protein>
<reference evidence="9 10" key="1">
    <citation type="submission" date="2015-01" db="EMBL/GenBank/DDBJ databases">
        <title>The Genome Sequence of Ochroconis gallopava CBS43764.</title>
        <authorList>
            <consortium name="The Broad Institute Genomics Platform"/>
            <person name="Cuomo C."/>
            <person name="de Hoog S."/>
            <person name="Gorbushina A."/>
            <person name="Stielow B."/>
            <person name="Teixiera M."/>
            <person name="Abouelleil A."/>
            <person name="Chapman S.B."/>
            <person name="Priest M."/>
            <person name="Young S.K."/>
            <person name="Wortman J."/>
            <person name="Nusbaum C."/>
            <person name="Birren B."/>
        </authorList>
    </citation>
    <scope>NUCLEOTIDE SEQUENCE [LARGE SCALE GENOMIC DNA]</scope>
    <source>
        <strain evidence="9 10">CBS 43764</strain>
    </source>
</reference>
<gene>
    <name evidence="9" type="ORF">PV09_06019</name>
</gene>
<accession>A0A0D2ATW8</accession>
<evidence type="ECO:0000256" key="2">
    <source>
        <dbReference type="ARBA" id="ARBA00022692"/>
    </source>
</evidence>
<dbReference type="PANTHER" id="PTHR33048">
    <property type="entry name" value="PTH11-LIKE INTEGRAL MEMBRANE PROTEIN (AFU_ORTHOLOGUE AFUA_5G11245)"/>
    <property type="match status" value="1"/>
</dbReference>
<evidence type="ECO:0000256" key="3">
    <source>
        <dbReference type="ARBA" id="ARBA00022989"/>
    </source>
</evidence>
<dbReference type="InterPro" id="IPR049326">
    <property type="entry name" value="Rhodopsin_dom_fungi"/>
</dbReference>
<evidence type="ECO:0000256" key="5">
    <source>
        <dbReference type="ARBA" id="ARBA00038359"/>
    </source>
</evidence>
<feature type="compositionally biased region" description="Basic and acidic residues" evidence="6">
    <location>
        <begin position="411"/>
        <end position="422"/>
    </location>
</feature>
<comment type="subcellular location">
    <subcellularLocation>
        <location evidence="1">Membrane</location>
        <topology evidence="1">Multi-pass membrane protein</topology>
    </subcellularLocation>
</comment>
<sequence>MRDESVIPAAVFGCGIAFLAICSILVPLRLYIRCSRNGGSFDVGDGFLVLGWLSATTHTALAVHVSLYHVDVERIGQGSSIKEQVNASFYSFIMEIFFLFGLSSVKISILAFYHSLASQVGNKNFTRLLRAILAALGAFLVVYILLPLSSCIPLDASWKRIDPNFKTPYACMDRGVLSLVASVINSVTDLTAGIIPLVLTFIFNRPLRARARLFFLLGLGLIVLAAGIIRTILLQELYDGDSKNDWTWTTSGATLAAMWELHTVIICACIPFIYRAYQLFCPIIKNLFNCMCLRASVDPFERWQSCFDGHNLAEGKKLQKMGAEGYTRQARNAKATSNLQLDKPLPALMRSLETDCEIAVAYSPPPLRRVRGFDEKCLGQEVHPHRTVCLSDLSWLSVGSKNPTDSGSRTTETDEVPHDGRDSTMLEVPLFHSNASSSFYTFDDWTLDAPRPLDVPKRA</sequence>
<evidence type="ECO:0000313" key="10">
    <source>
        <dbReference type="Proteomes" id="UP000053259"/>
    </source>
</evidence>
<dbReference type="PANTHER" id="PTHR33048:SF129">
    <property type="entry name" value="INTEGRAL MEMBRANE PROTEIN-RELATED"/>
    <property type="match status" value="1"/>
</dbReference>
<proteinExistence type="inferred from homology"/>
<keyword evidence="2 7" id="KW-0812">Transmembrane</keyword>
<dbReference type="Proteomes" id="UP000053259">
    <property type="component" value="Unassembled WGS sequence"/>
</dbReference>
<dbReference type="InterPro" id="IPR052337">
    <property type="entry name" value="SAT4-like"/>
</dbReference>
<name>A0A0D2ATW8_9PEZI</name>
<evidence type="ECO:0000256" key="7">
    <source>
        <dbReference type="SAM" id="Phobius"/>
    </source>
</evidence>
<dbReference type="RefSeq" id="XP_016212433.1">
    <property type="nucleotide sequence ID" value="XM_016359597.1"/>
</dbReference>
<feature type="domain" description="Rhodopsin" evidence="8">
    <location>
        <begin position="28"/>
        <end position="275"/>
    </location>
</feature>
<dbReference type="EMBL" id="KN847548">
    <property type="protein sequence ID" value="KIW02564.1"/>
    <property type="molecule type" value="Genomic_DNA"/>
</dbReference>
<evidence type="ECO:0000256" key="1">
    <source>
        <dbReference type="ARBA" id="ARBA00004141"/>
    </source>
</evidence>
<dbReference type="AlphaFoldDB" id="A0A0D2ATW8"/>
<dbReference type="InParanoid" id="A0A0D2ATW8"/>
<keyword evidence="3 7" id="KW-1133">Transmembrane helix</keyword>
<feature type="transmembrane region" description="Helical" evidence="7">
    <location>
        <begin position="128"/>
        <end position="146"/>
    </location>
</feature>
<feature type="transmembrane region" description="Helical" evidence="7">
    <location>
        <begin position="6"/>
        <end position="26"/>
    </location>
</feature>
<feature type="transmembrane region" description="Helical" evidence="7">
    <location>
        <begin position="253"/>
        <end position="274"/>
    </location>
</feature>
<evidence type="ECO:0000259" key="8">
    <source>
        <dbReference type="Pfam" id="PF20684"/>
    </source>
</evidence>
<dbReference type="VEuPathDB" id="FungiDB:PV09_06019"/>
<keyword evidence="4 7" id="KW-0472">Membrane</keyword>
<dbReference type="Pfam" id="PF20684">
    <property type="entry name" value="Fung_rhodopsin"/>
    <property type="match status" value="1"/>
</dbReference>
<dbReference type="OrthoDB" id="5378633at2759"/>
<dbReference type="GeneID" id="27313992"/>
<comment type="similarity">
    <text evidence="5">Belongs to the SAT4 family.</text>
</comment>